<dbReference type="CDD" id="cd00170">
    <property type="entry name" value="SEC14"/>
    <property type="match status" value="1"/>
</dbReference>
<dbReference type="SUPFAM" id="SSF52087">
    <property type="entry name" value="CRAL/TRIO domain"/>
    <property type="match status" value="1"/>
</dbReference>
<dbReference type="PANTHER" id="PTHR23324">
    <property type="entry name" value="SEC14 RELATED PROTEIN"/>
    <property type="match status" value="1"/>
</dbReference>
<dbReference type="Proteomes" id="UP000887560">
    <property type="component" value="Unplaced"/>
</dbReference>
<dbReference type="WBParaSite" id="scf7180000421122.g6345">
    <property type="protein sequence ID" value="scf7180000421122.g6345"/>
    <property type="gene ID" value="scf7180000421122.g6345"/>
</dbReference>
<dbReference type="Pfam" id="PF00650">
    <property type="entry name" value="CRAL_TRIO"/>
    <property type="match status" value="1"/>
</dbReference>
<evidence type="ECO:0000259" key="3">
    <source>
        <dbReference type="PROSITE" id="PS50866"/>
    </source>
</evidence>
<dbReference type="SMART" id="SM00516">
    <property type="entry name" value="SEC14"/>
    <property type="match status" value="1"/>
</dbReference>
<dbReference type="InterPro" id="IPR001251">
    <property type="entry name" value="CRAL-TRIO_dom"/>
</dbReference>
<dbReference type="AlphaFoldDB" id="A0A915NR82"/>
<dbReference type="SUPFAM" id="SSF46938">
    <property type="entry name" value="CRAL/TRIO N-terminal domain"/>
    <property type="match status" value="1"/>
</dbReference>
<evidence type="ECO:0000259" key="2">
    <source>
        <dbReference type="PROSITE" id="PS50191"/>
    </source>
</evidence>
<organism evidence="4 5">
    <name type="scientific">Meloidogyne floridensis</name>
    <dbReference type="NCBI Taxonomy" id="298350"/>
    <lineage>
        <taxon>Eukaryota</taxon>
        <taxon>Metazoa</taxon>
        <taxon>Ecdysozoa</taxon>
        <taxon>Nematoda</taxon>
        <taxon>Chromadorea</taxon>
        <taxon>Rhabditida</taxon>
        <taxon>Tylenchina</taxon>
        <taxon>Tylenchomorpha</taxon>
        <taxon>Tylenchoidea</taxon>
        <taxon>Meloidogynidae</taxon>
        <taxon>Meloidogyninae</taxon>
        <taxon>Meloidogyne</taxon>
    </lineage>
</organism>
<evidence type="ECO:0000313" key="5">
    <source>
        <dbReference type="WBParaSite" id="scf7180000421122.g6345"/>
    </source>
</evidence>
<feature type="region of interest" description="Disordered" evidence="1">
    <location>
        <begin position="1"/>
        <end position="24"/>
    </location>
</feature>
<dbReference type="InterPro" id="IPR036273">
    <property type="entry name" value="CRAL/TRIO_N_dom_sf"/>
</dbReference>
<feature type="domain" description="CRAL-TRIO" evidence="2">
    <location>
        <begin position="91"/>
        <end position="244"/>
    </location>
</feature>
<dbReference type="InterPro" id="IPR058960">
    <property type="entry name" value="Ctg-1-like_C"/>
</dbReference>
<dbReference type="PROSITE" id="PS50191">
    <property type="entry name" value="CRAL_TRIO"/>
    <property type="match status" value="1"/>
</dbReference>
<dbReference type="InterPro" id="IPR051064">
    <property type="entry name" value="SEC14/CRAL-TRIO_domain"/>
</dbReference>
<evidence type="ECO:0000256" key="1">
    <source>
        <dbReference type="SAM" id="MobiDB-lite"/>
    </source>
</evidence>
<accession>A0A915NR82</accession>
<name>A0A915NR82_9BILA</name>
<dbReference type="SUPFAM" id="SSF101576">
    <property type="entry name" value="Supernatant protein factor (SPF), C-terminal domain"/>
    <property type="match status" value="1"/>
</dbReference>
<dbReference type="InterPro" id="IPR009038">
    <property type="entry name" value="GOLD_dom"/>
</dbReference>
<dbReference type="Pfam" id="PF25883">
    <property type="entry name" value="F28H7_8_C"/>
    <property type="match status" value="1"/>
</dbReference>
<feature type="domain" description="GOLD" evidence="3">
    <location>
        <begin position="267"/>
        <end position="377"/>
    </location>
</feature>
<dbReference type="PROSITE" id="PS50866">
    <property type="entry name" value="GOLD"/>
    <property type="match status" value="1"/>
</dbReference>
<reference evidence="5" key="1">
    <citation type="submission" date="2022-11" db="UniProtKB">
        <authorList>
            <consortium name="WormBaseParasite"/>
        </authorList>
    </citation>
    <scope>IDENTIFICATION</scope>
</reference>
<dbReference type="InterPro" id="IPR036598">
    <property type="entry name" value="GOLD_dom_sf"/>
</dbReference>
<evidence type="ECO:0000313" key="4">
    <source>
        <dbReference type="Proteomes" id="UP000887560"/>
    </source>
</evidence>
<protein>
    <submittedName>
        <fullName evidence="5">SEC14-like protein 2</fullName>
    </submittedName>
</protein>
<proteinExistence type="predicted"/>
<sequence>MPKSKIHSASILAEQKPPSECGSQQEEKILLNLSISPKKRKSEEELCRLPNDVEICQLNDLRKILAPQLAKHTNRDVDDGYLLRWLRSKEGRFDETADGVKKDLVFRKAWGLDKIANWTAPEILEKYCGYGFLGDRSGNPILMSLLGNMDVEGMLRSVQSKDYIKFSLAAIEKEHYPLVLRKILIIRAPEMARIAFNSMTPFLSEATQKLIEIPSEEDWKMALSEYVDLDAWPVHWGGRMCENGDPKCPSKVRYGLGPVPDSYYVDQSTVMTDYDQLTTVYAGDKHLIELRVKANTRISWQYMTEEEDIGFAVYFDSSGTANNLAEMECVYPYIRLECSLVPISGSMLCEQTGRYIIEFDNYYSWFSAKQLRYNIEIDDRGVN</sequence>
<dbReference type="GO" id="GO:0005737">
    <property type="term" value="C:cytoplasm"/>
    <property type="evidence" value="ECO:0007669"/>
    <property type="project" value="TreeGrafter"/>
</dbReference>
<dbReference type="Gene3D" id="3.40.525.10">
    <property type="entry name" value="CRAL-TRIO lipid binding domain"/>
    <property type="match status" value="2"/>
</dbReference>
<dbReference type="InterPro" id="IPR036865">
    <property type="entry name" value="CRAL-TRIO_dom_sf"/>
</dbReference>
<dbReference type="PANTHER" id="PTHR23324:SF83">
    <property type="entry name" value="SEC14-LIKE PROTEIN 2"/>
    <property type="match status" value="1"/>
</dbReference>
<keyword evidence="4" id="KW-1185">Reference proteome</keyword>
<dbReference type="Gene3D" id="2.60.120.680">
    <property type="entry name" value="GOLD domain"/>
    <property type="match status" value="1"/>
</dbReference>